<sequence length="153" mass="16805">MKIIKLISLTLMVLLLLVSCSKPKVNVLVVPKNKDAYCTAKQVSSSVHGTNLFEGTKTIELYDNNNIMSTCKIEYQMTENSLSCDGKVFAGHLTCFNNRHAELKITSTSCTEAYGVAVGDTGDEYDVYVGLSDSAMKDKMNELNKIILGHEAK</sequence>
<evidence type="ECO:0008006" key="3">
    <source>
        <dbReference type="Google" id="ProtNLM"/>
    </source>
</evidence>
<gene>
    <name evidence="1" type="ORF">C4544_02165</name>
</gene>
<organism evidence="1 2">
    <name type="scientific">candidate division WS5 bacterium</name>
    <dbReference type="NCBI Taxonomy" id="2093353"/>
    <lineage>
        <taxon>Bacteria</taxon>
        <taxon>candidate division WS5</taxon>
    </lineage>
</organism>
<dbReference type="PROSITE" id="PS51257">
    <property type="entry name" value="PROKAR_LIPOPROTEIN"/>
    <property type="match status" value="1"/>
</dbReference>
<comment type="caution">
    <text evidence="1">The sequence shown here is derived from an EMBL/GenBank/DDBJ whole genome shotgun (WGS) entry which is preliminary data.</text>
</comment>
<dbReference type="EMBL" id="QZJW01000015">
    <property type="protein sequence ID" value="RJO61631.1"/>
    <property type="molecule type" value="Genomic_DNA"/>
</dbReference>
<protein>
    <recommendedName>
        <fullName evidence="3">Lipoprotein</fullName>
    </recommendedName>
</protein>
<proteinExistence type="predicted"/>
<dbReference type="AlphaFoldDB" id="A0A419DER4"/>
<accession>A0A419DER4</accession>
<name>A0A419DER4_9BACT</name>
<evidence type="ECO:0000313" key="2">
    <source>
        <dbReference type="Proteomes" id="UP000285655"/>
    </source>
</evidence>
<evidence type="ECO:0000313" key="1">
    <source>
        <dbReference type="EMBL" id="RJO61631.1"/>
    </source>
</evidence>
<reference evidence="1 2" key="1">
    <citation type="journal article" date="2017" name="ISME J.">
        <title>Energy and carbon metabolisms in a deep terrestrial subsurface fluid microbial community.</title>
        <authorList>
            <person name="Momper L."/>
            <person name="Jungbluth S.P."/>
            <person name="Lee M.D."/>
            <person name="Amend J.P."/>
        </authorList>
    </citation>
    <scope>NUCLEOTIDE SEQUENCE [LARGE SCALE GENOMIC DNA]</scope>
    <source>
        <strain evidence="1">SURF_29</strain>
    </source>
</reference>
<dbReference type="Proteomes" id="UP000285655">
    <property type="component" value="Unassembled WGS sequence"/>
</dbReference>